<feature type="domain" description="EH" evidence="3">
    <location>
        <begin position="154"/>
        <end position="237"/>
    </location>
</feature>
<dbReference type="Pfam" id="PF12763">
    <property type="entry name" value="EH"/>
    <property type="match status" value="1"/>
</dbReference>
<organism evidence="5 6">
    <name type="scientific">Cannabis sativa</name>
    <name type="common">Hemp</name>
    <name type="synonym">Marijuana</name>
    <dbReference type="NCBI Taxonomy" id="3483"/>
    <lineage>
        <taxon>Eukaryota</taxon>
        <taxon>Viridiplantae</taxon>
        <taxon>Streptophyta</taxon>
        <taxon>Embryophyta</taxon>
        <taxon>Tracheophyta</taxon>
        <taxon>Spermatophyta</taxon>
        <taxon>Magnoliopsida</taxon>
        <taxon>eudicotyledons</taxon>
        <taxon>Gunneridae</taxon>
        <taxon>Pentapetalae</taxon>
        <taxon>rosids</taxon>
        <taxon>fabids</taxon>
        <taxon>Rosales</taxon>
        <taxon>Cannabaceae</taxon>
        <taxon>Cannabis</taxon>
    </lineage>
</organism>
<dbReference type="AlphaFoldDB" id="A0A7J6FTB0"/>
<dbReference type="PANTHER" id="PTHR11216">
    <property type="entry name" value="EH DOMAIN"/>
    <property type="match status" value="1"/>
</dbReference>
<dbReference type="GO" id="GO:0006897">
    <property type="term" value="P:endocytosis"/>
    <property type="evidence" value="ECO:0007669"/>
    <property type="project" value="TreeGrafter"/>
</dbReference>
<keyword evidence="1" id="KW-0175">Coiled coil</keyword>
<dbReference type="InterPro" id="IPR002048">
    <property type="entry name" value="EF_hand_dom"/>
</dbReference>
<dbReference type="SUPFAM" id="SSF47473">
    <property type="entry name" value="EF-hand"/>
    <property type="match status" value="1"/>
</dbReference>
<dbReference type="PANTHER" id="PTHR11216:SF161">
    <property type="entry name" value="CALCIUM-BINDING EF HAND FAMILY PROTEIN"/>
    <property type="match status" value="1"/>
</dbReference>
<dbReference type="Gene3D" id="1.10.238.10">
    <property type="entry name" value="EF-hand"/>
    <property type="match status" value="1"/>
</dbReference>
<evidence type="ECO:0000259" key="3">
    <source>
        <dbReference type="PROSITE" id="PS50031"/>
    </source>
</evidence>
<evidence type="ECO:0000256" key="1">
    <source>
        <dbReference type="SAM" id="Coils"/>
    </source>
</evidence>
<dbReference type="SMART" id="SM00027">
    <property type="entry name" value="EH"/>
    <property type="match status" value="1"/>
</dbReference>
<comment type="caution">
    <text evidence="5">The sequence shown here is derived from an EMBL/GenBank/DDBJ whole genome shotgun (WGS) entry which is preliminary data.</text>
</comment>
<feature type="region of interest" description="Disordered" evidence="2">
    <location>
        <begin position="126"/>
        <end position="145"/>
    </location>
</feature>
<dbReference type="GO" id="GO:0005634">
    <property type="term" value="C:nucleus"/>
    <property type="evidence" value="ECO:0007669"/>
    <property type="project" value="TreeGrafter"/>
</dbReference>
<name>A0A7J6FTB0_CANSA</name>
<dbReference type="GO" id="GO:0005737">
    <property type="term" value="C:cytoplasm"/>
    <property type="evidence" value="ECO:0007669"/>
    <property type="project" value="TreeGrafter"/>
</dbReference>
<feature type="compositionally biased region" description="Polar residues" evidence="2">
    <location>
        <begin position="544"/>
        <end position="556"/>
    </location>
</feature>
<feature type="region of interest" description="Disordered" evidence="2">
    <location>
        <begin position="255"/>
        <end position="280"/>
    </location>
</feature>
<reference evidence="5 6" key="1">
    <citation type="journal article" date="2020" name="bioRxiv">
        <title>Sequence and annotation of 42 cannabis genomes reveals extensive copy number variation in cannabinoid synthesis and pathogen resistance genes.</title>
        <authorList>
            <person name="Mckernan K.J."/>
            <person name="Helbert Y."/>
            <person name="Kane L.T."/>
            <person name="Ebling H."/>
            <person name="Zhang L."/>
            <person name="Liu B."/>
            <person name="Eaton Z."/>
            <person name="Mclaughlin S."/>
            <person name="Kingan S."/>
            <person name="Baybayan P."/>
            <person name="Concepcion G."/>
            <person name="Jordan M."/>
            <person name="Riva A."/>
            <person name="Barbazuk W."/>
            <person name="Harkins T."/>
        </authorList>
    </citation>
    <scope>NUCLEOTIDE SEQUENCE [LARGE SCALE GENOMIC DNA]</scope>
    <source>
        <strain evidence="6">cv. Jamaican Lion 4</strain>
        <tissue evidence="5">Leaf</tissue>
    </source>
</reference>
<protein>
    <submittedName>
        <fullName evidence="5">Uncharacterized protein</fullName>
    </submittedName>
</protein>
<dbReference type="PROSITE" id="PS50222">
    <property type="entry name" value="EF_HAND_2"/>
    <property type="match status" value="1"/>
</dbReference>
<evidence type="ECO:0000313" key="6">
    <source>
        <dbReference type="Proteomes" id="UP000525078"/>
    </source>
</evidence>
<dbReference type="GO" id="GO:0016197">
    <property type="term" value="P:endosomal transport"/>
    <property type="evidence" value="ECO:0007669"/>
    <property type="project" value="TreeGrafter"/>
</dbReference>
<evidence type="ECO:0000313" key="5">
    <source>
        <dbReference type="EMBL" id="KAF4373974.1"/>
    </source>
</evidence>
<accession>A0A7J6FTB0</accession>
<evidence type="ECO:0000256" key="2">
    <source>
        <dbReference type="SAM" id="MobiDB-lite"/>
    </source>
</evidence>
<proteinExistence type="predicted"/>
<dbReference type="GO" id="GO:0005886">
    <property type="term" value="C:plasma membrane"/>
    <property type="evidence" value="ECO:0007669"/>
    <property type="project" value="TreeGrafter"/>
</dbReference>
<dbReference type="PROSITE" id="PS50031">
    <property type="entry name" value="EH"/>
    <property type="match status" value="1"/>
</dbReference>
<sequence>MDWDCNIRANNFLTPRPQITSGMKPQGPTATKEVNGFASDSSFGGDMFSATPSQPKPDASIAFTARNLPASQALVPNSVGSQPVVRPPAHVSAQSIPTRQTAGVQFQPAQSLARPNREVSAQTTSISLPGVSPTTGNSATSQPQLSWPKMTQTNVQKYTKVFVEVDTDRDGKITGEQARNLFLSWRLPREVLKQVWDLSDQDNDSMLSLREFCIALYLMERFREGHPLPAALPSNVIFDVSSSVQPTSNYNNAGSAAWRPSGFQQPNVVPGPGAQHMMPPVGPRPPVPVALPKADEEPPVTQPKSRVPELDKHFVDQLSTEEQNSLNSKFKEATEADKKVEELEKEIWNQERKLSFTVLYKSRCDNRVNEIMERSSADKKEVESLAKKYEEKYKQSGDVASKLTIEEATFRDIQEKKMELYQAIVKMEQDGSADGVLQARVDRIQSDLDELVKSLNERCKKYGLRGKPITLTEASFGWQHGIQEGAADWDEDWDKCEDEVVESPKAATHPTWMSNLISRRVWMKRVVENGSASAHDKIDDLAKSTPNSPIGSSVAGSPSGEFSDFGKTFGSETSPRDKETHSDLGGAGSLFSGDKSFDEPAWGTFDNNDDLDSVWGFNSVSTTKNWVLPKSQCFSHRTADLSVLTITVPEHTPLQSRQFTTRIQGEFRTVF</sequence>
<dbReference type="InterPro" id="IPR011992">
    <property type="entry name" value="EF-hand-dom_pair"/>
</dbReference>
<gene>
    <name evidence="5" type="ORF">F8388_007880</name>
</gene>
<dbReference type="GO" id="GO:0005509">
    <property type="term" value="F:calcium ion binding"/>
    <property type="evidence" value="ECO:0007669"/>
    <property type="project" value="InterPro"/>
</dbReference>
<dbReference type="CDD" id="cd00052">
    <property type="entry name" value="EH"/>
    <property type="match status" value="1"/>
</dbReference>
<feature type="domain" description="EF-hand" evidence="4">
    <location>
        <begin position="187"/>
        <end position="222"/>
    </location>
</feature>
<dbReference type="Proteomes" id="UP000525078">
    <property type="component" value="Unassembled WGS sequence"/>
</dbReference>
<dbReference type="EMBL" id="JAATIP010000098">
    <property type="protein sequence ID" value="KAF4373974.1"/>
    <property type="molecule type" value="Genomic_DNA"/>
</dbReference>
<evidence type="ECO:0000259" key="4">
    <source>
        <dbReference type="PROSITE" id="PS50222"/>
    </source>
</evidence>
<dbReference type="InterPro" id="IPR000261">
    <property type="entry name" value="EH_dom"/>
</dbReference>
<feature type="coiled-coil region" evidence="1">
    <location>
        <begin position="326"/>
        <end position="392"/>
    </location>
</feature>
<feature type="region of interest" description="Disordered" evidence="2">
    <location>
        <begin position="537"/>
        <end position="590"/>
    </location>
</feature>